<accession>A0A0M6ZNM8</accession>
<gene>
    <name evidence="8" type="ORF">LAX5112_00275</name>
</gene>
<evidence type="ECO:0000256" key="1">
    <source>
        <dbReference type="ARBA" id="ARBA00022475"/>
    </source>
</evidence>
<keyword evidence="9" id="KW-1185">Reference proteome</keyword>
<dbReference type="PANTHER" id="PTHR34990">
    <property type="entry name" value="UDP-2,3-DIACYLGLUCOSAMINE HYDROLASE-RELATED"/>
    <property type="match status" value="1"/>
</dbReference>
<dbReference type="Pfam" id="PF00149">
    <property type="entry name" value="Metallophos"/>
    <property type="match status" value="1"/>
</dbReference>
<dbReference type="InterPro" id="IPR004843">
    <property type="entry name" value="Calcineurin-like_PHP"/>
</dbReference>
<dbReference type="RefSeq" id="WP_055670255.1">
    <property type="nucleotide sequence ID" value="NZ_CXWD01000001.1"/>
</dbReference>
<dbReference type="GO" id="GO:0009245">
    <property type="term" value="P:lipid A biosynthetic process"/>
    <property type="evidence" value="ECO:0007669"/>
    <property type="project" value="TreeGrafter"/>
</dbReference>
<evidence type="ECO:0000313" key="9">
    <source>
        <dbReference type="Proteomes" id="UP000053235"/>
    </source>
</evidence>
<dbReference type="OrthoDB" id="9802481at2"/>
<dbReference type="AlphaFoldDB" id="A0A0M6ZNM8"/>
<protein>
    <submittedName>
        <fullName evidence="8">UDP-2,3-diacylglucosamine hydrolase</fullName>
    </submittedName>
</protein>
<dbReference type="Proteomes" id="UP000053235">
    <property type="component" value="Unassembled WGS sequence"/>
</dbReference>
<dbReference type="EMBL" id="CXWD01000001">
    <property type="protein sequence ID" value="CTQ64375.1"/>
    <property type="molecule type" value="Genomic_DNA"/>
</dbReference>
<dbReference type="Gene3D" id="3.60.21.10">
    <property type="match status" value="1"/>
</dbReference>
<evidence type="ECO:0000256" key="6">
    <source>
        <dbReference type="SAM" id="MobiDB-lite"/>
    </source>
</evidence>
<dbReference type="PANTHER" id="PTHR34990:SF2">
    <property type="entry name" value="BLL8164 PROTEIN"/>
    <property type="match status" value="1"/>
</dbReference>
<keyword evidence="1" id="KW-1003">Cell membrane</keyword>
<evidence type="ECO:0000259" key="7">
    <source>
        <dbReference type="Pfam" id="PF00149"/>
    </source>
</evidence>
<sequence length="308" mass="35243">MHPRLAQVRIPENTLQSRFPGDRLIRKHTADTENRIRHLRTLFLSDIHLGTRGCQADVLLDFLSLHHADTIYLVGDIIDGWRLKRKRYWPENHQAVIDELLARGRAGIKITYLPGNHDEFLKDTQPLRFGCVEFMETAEFETAAGDMYLVLHGDQYDLIVQKAKWLAFLGDRFYAFALWTNTWVNNVRRKFGLNYWSLGAFAKQHVKQFVNVISAFEGEVTKDIKDRGLDGVICGHIHHATDQEMNGKRYLNTGDWVESCTAIVETHDGVLEIVRWRDSGAHPDAGNSDGKRALKPAGKLERERTVAA</sequence>
<evidence type="ECO:0000256" key="3">
    <source>
        <dbReference type="ARBA" id="ARBA00022723"/>
    </source>
</evidence>
<organism evidence="8 9">
    <name type="scientific">Roseibium alexandrii</name>
    <dbReference type="NCBI Taxonomy" id="388408"/>
    <lineage>
        <taxon>Bacteria</taxon>
        <taxon>Pseudomonadati</taxon>
        <taxon>Pseudomonadota</taxon>
        <taxon>Alphaproteobacteria</taxon>
        <taxon>Hyphomicrobiales</taxon>
        <taxon>Stappiaceae</taxon>
        <taxon>Roseibium</taxon>
    </lineage>
</organism>
<dbReference type="GO" id="GO:0008758">
    <property type="term" value="F:UDP-2,3-diacylglucosamine hydrolase activity"/>
    <property type="evidence" value="ECO:0007669"/>
    <property type="project" value="TreeGrafter"/>
</dbReference>
<dbReference type="GO" id="GO:0046872">
    <property type="term" value="F:metal ion binding"/>
    <property type="evidence" value="ECO:0007669"/>
    <property type="project" value="UniProtKB-KW"/>
</dbReference>
<dbReference type="GO" id="GO:0016020">
    <property type="term" value="C:membrane"/>
    <property type="evidence" value="ECO:0007669"/>
    <property type="project" value="GOC"/>
</dbReference>
<evidence type="ECO:0000256" key="2">
    <source>
        <dbReference type="ARBA" id="ARBA00022519"/>
    </source>
</evidence>
<dbReference type="STRING" id="388408.LAX5112_00275"/>
<keyword evidence="8" id="KW-0378">Hydrolase</keyword>
<dbReference type="InterPro" id="IPR029052">
    <property type="entry name" value="Metallo-depent_PP-like"/>
</dbReference>
<feature type="compositionally biased region" description="Basic and acidic residues" evidence="6">
    <location>
        <begin position="298"/>
        <end position="308"/>
    </location>
</feature>
<keyword evidence="4" id="KW-0472">Membrane</keyword>
<name>A0A0M6ZNM8_9HYPH</name>
<keyword evidence="2" id="KW-0997">Cell inner membrane</keyword>
<keyword evidence="5" id="KW-0464">Manganese</keyword>
<evidence type="ECO:0000256" key="4">
    <source>
        <dbReference type="ARBA" id="ARBA00023136"/>
    </source>
</evidence>
<proteinExistence type="predicted"/>
<dbReference type="InterPro" id="IPR043461">
    <property type="entry name" value="LpxH-like"/>
</dbReference>
<dbReference type="SUPFAM" id="SSF56300">
    <property type="entry name" value="Metallo-dependent phosphatases"/>
    <property type="match status" value="1"/>
</dbReference>
<dbReference type="CDD" id="cd07398">
    <property type="entry name" value="MPP_YbbF-LpxH"/>
    <property type="match status" value="1"/>
</dbReference>
<feature type="domain" description="Calcineurin-like phosphoesterase" evidence="7">
    <location>
        <begin position="39"/>
        <end position="239"/>
    </location>
</feature>
<evidence type="ECO:0000313" key="8">
    <source>
        <dbReference type="EMBL" id="CTQ64375.1"/>
    </source>
</evidence>
<feature type="region of interest" description="Disordered" evidence="6">
    <location>
        <begin position="282"/>
        <end position="308"/>
    </location>
</feature>
<reference evidence="9" key="1">
    <citation type="submission" date="2015-07" db="EMBL/GenBank/DDBJ databases">
        <authorList>
            <person name="Rodrigo-Torres Lidia"/>
            <person name="Arahal R.David."/>
        </authorList>
    </citation>
    <scope>NUCLEOTIDE SEQUENCE [LARGE SCALE GENOMIC DNA]</scope>
    <source>
        <strain evidence="9">CECT 5112</strain>
    </source>
</reference>
<evidence type="ECO:0000256" key="5">
    <source>
        <dbReference type="ARBA" id="ARBA00023211"/>
    </source>
</evidence>
<keyword evidence="3" id="KW-0479">Metal-binding</keyword>